<sequence length="270" mass="29110">MEGRLNPPKPRPVAFVTGAARGIGRGIAIELARNGYDIVGNATNYNPAQTGSGLAEVQARVEALGAAFAPAPGDIAELDQHERLLAVALARFQRVDLLVNNAGVAPVIRRDILETTPESYDRVLSVNSRGPFFFAQRVARQMMKQVAVDPTLPAAIIFISSISADTSSPGRVEYCVSKAAMSQMARVFAHRLAEIGINVYEVRPGLIKTDMTEPVQIAYDAKIEKGLIPQKRWGLPEDVGRAVASLARGDFNYSTGMIVEVSGGLNIRRL</sequence>
<dbReference type="PANTHER" id="PTHR42760">
    <property type="entry name" value="SHORT-CHAIN DEHYDROGENASES/REDUCTASES FAMILY MEMBER"/>
    <property type="match status" value="1"/>
</dbReference>
<accession>A0A948RY05</accession>
<dbReference type="Pfam" id="PF13561">
    <property type="entry name" value="adh_short_C2"/>
    <property type="match status" value="1"/>
</dbReference>
<dbReference type="NCBIfam" id="NF009386">
    <property type="entry name" value="PRK12745.1"/>
    <property type="match status" value="1"/>
</dbReference>
<comment type="similarity">
    <text evidence="1">Belongs to the short-chain dehydrogenases/reductases (SDR) family.</text>
</comment>
<name>A0A948RY05_UNCEI</name>
<organism evidence="3 4">
    <name type="scientific">Eiseniibacteriota bacterium</name>
    <dbReference type="NCBI Taxonomy" id="2212470"/>
    <lineage>
        <taxon>Bacteria</taxon>
        <taxon>Candidatus Eiseniibacteriota</taxon>
    </lineage>
</organism>
<dbReference type="Proteomes" id="UP000777784">
    <property type="component" value="Unassembled WGS sequence"/>
</dbReference>
<dbReference type="SUPFAM" id="SSF51735">
    <property type="entry name" value="NAD(P)-binding Rossmann-fold domains"/>
    <property type="match status" value="1"/>
</dbReference>
<dbReference type="GO" id="GO:0006633">
    <property type="term" value="P:fatty acid biosynthetic process"/>
    <property type="evidence" value="ECO:0007669"/>
    <property type="project" value="TreeGrafter"/>
</dbReference>
<evidence type="ECO:0000313" key="3">
    <source>
        <dbReference type="EMBL" id="MBU2692041.1"/>
    </source>
</evidence>
<dbReference type="GO" id="GO:0048038">
    <property type="term" value="F:quinone binding"/>
    <property type="evidence" value="ECO:0007669"/>
    <property type="project" value="TreeGrafter"/>
</dbReference>
<gene>
    <name evidence="3" type="ORF">KJ970_14065</name>
</gene>
<dbReference type="GO" id="GO:0016616">
    <property type="term" value="F:oxidoreductase activity, acting on the CH-OH group of donors, NAD or NADP as acceptor"/>
    <property type="evidence" value="ECO:0007669"/>
    <property type="project" value="TreeGrafter"/>
</dbReference>
<dbReference type="PROSITE" id="PS00061">
    <property type="entry name" value="ADH_SHORT"/>
    <property type="match status" value="1"/>
</dbReference>
<keyword evidence="2" id="KW-0560">Oxidoreductase</keyword>
<comment type="caution">
    <text evidence="3">The sequence shown here is derived from an EMBL/GenBank/DDBJ whole genome shotgun (WGS) entry which is preliminary data.</text>
</comment>
<dbReference type="PRINTS" id="PR00081">
    <property type="entry name" value="GDHRDH"/>
</dbReference>
<evidence type="ECO:0000256" key="1">
    <source>
        <dbReference type="ARBA" id="ARBA00006484"/>
    </source>
</evidence>
<dbReference type="InterPro" id="IPR020904">
    <property type="entry name" value="Sc_DH/Rdtase_CS"/>
</dbReference>
<dbReference type="InterPro" id="IPR036291">
    <property type="entry name" value="NAD(P)-bd_dom_sf"/>
</dbReference>
<proteinExistence type="inferred from homology"/>
<evidence type="ECO:0000256" key="2">
    <source>
        <dbReference type="ARBA" id="ARBA00023002"/>
    </source>
</evidence>
<dbReference type="PRINTS" id="PR00080">
    <property type="entry name" value="SDRFAMILY"/>
</dbReference>
<dbReference type="PANTHER" id="PTHR42760:SF133">
    <property type="entry name" value="3-OXOACYL-[ACYL-CARRIER-PROTEIN] REDUCTASE"/>
    <property type="match status" value="1"/>
</dbReference>
<dbReference type="AlphaFoldDB" id="A0A948RY05"/>
<dbReference type="InterPro" id="IPR002347">
    <property type="entry name" value="SDR_fam"/>
</dbReference>
<dbReference type="Gene3D" id="3.40.50.720">
    <property type="entry name" value="NAD(P)-binding Rossmann-like Domain"/>
    <property type="match status" value="1"/>
</dbReference>
<dbReference type="EMBL" id="JAHJDP010000084">
    <property type="protein sequence ID" value="MBU2692041.1"/>
    <property type="molecule type" value="Genomic_DNA"/>
</dbReference>
<evidence type="ECO:0000313" key="4">
    <source>
        <dbReference type="Proteomes" id="UP000777784"/>
    </source>
</evidence>
<dbReference type="FunFam" id="3.40.50.720:FF:000084">
    <property type="entry name" value="Short-chain dehydrogenase reductase"/>
    <property type="match status" value="1"/>
</dbReference>
<reference evidence="3" key="1">
    <citation type="submission" date="2021-05" db="EMBL/GenBank/DDBJ databases">
        <title>Energy efficiency and biological interactions define the core microbiome of deep oligotrophic groundwater.</title>
        <authorList>
            <person name="Mehrshad M."/>
            <person name="Lopez-Fernandez M."/>
            <person name="Bell E."/>
            <person name="Bernier-Latmani R."/>
            <person name="Bertilsson S."/>
            <person name="Dopson M."/>
        </authorList>
    </citation>
    <scope>NUCLEOTIDE SEQUENCE</scope>
    <source>
        <strain evidence="3">Modern_marine.mb.64</strain>
    </source>
</reference>
<protein>
    <submittedName>
        <fullName evidence="3">3-ketoacyl-ACP reductase</fullName>
    </submittedName>
</protein>